<dbReference type="RefSeq" id="WP_166400998.1">
    <property type="nucleotide sequence ID" value="NZ_JAANAS010000105.1"/>
</dbReference>
<evidence type="ECO:0000313" key="2">
    <source>
        <dbReference type="Proteomes" id="UP000643701"/>
    </source>
</evidence>
<dbReference type="PANTHER" id="PTHR43861">
    <property type="entry name" value="TRANS-ACONITATE 2-METHYLTRANSFERASE-RELATED"/>
    <property type="match status" value="1"/>
</dbReference>
<dbReference type="Gene3D" id="3.40.50.150">
    <property type="entry name" value="Vaccinia Virus protein VP39"/>
    <property type="match status" value="1"/>
</dbReference>
<accession>A0A967AK32</accession>
<dbReference type="Pfam" id="PF13489">
    <property type="entry name" value="Methyltransf_23"/>
    <property type="match status" value="1"/>
</dbReference>
<dbReference type="GO" id="GO:0008168">
    <property type="term" value="F:methyltransferase activity"/>
    <property type="evidence" value="ECO:0007669"/>
    <property type="project" value="UniProtKB-KW"/>
</dbReference>
<dbReference type="AlphaFoldDB" id="A0A967AK32"/>
<dbReference type="SUPFAM" id="SSF53335">
    <property type="entry name" value="S-adenosyl-L-methionine-dependent methyltransferases"/>
    <property type="match status" value="1"/>
</dbReference>
<dbReference type="CDD" id="cd02440">
    <property type="entry name" value="AdoMet_MTases"/>
    <property type="match status" value="1"/>
</dbReference>
<dbReference type="GO" id="GO:0032259">
    <property type="term" value="P:methylation"/>
    <property type="evidence" value="ECO:0007669"/>
    <property type="project" value="UniProtKB-KW"/>
</dbReference>
<keyword evidence="2" id="KW-1185">Reference proteome</keyword>
<proteinExistence type="predicted"/>
<comment type="caution">
    <text evidence="1">The sequence shown here is derived from an EMBL/GenBank/DDBJ whole genome shotgun (WGS) entry which is preliminary data.</text>
</comment>
<name>A0A967AK32_9FLAO</name>
<reference evidence="1" key="1">
    <citation type="submission" date="2020-03" db="EMBL/GenBank/DDBJ databases">
        <title>Psychroflexus Maritimus sp. nov., isolate from marine sediment.</title>
        <authorList>
            <person name="Zhong Y.-L."/>
        </authorList>
    </citation>
    <scope>NUCLEOTIDE SEQUENCE</scope>
    <source>
        <strain evidence="1">C1</strain>
    </source>
</reference>
<evidence type="ECO:0000313" key="1">
    <source>
        <dbReference type="EMBL" id="NGZ90765.1"/>
    </source>
</evidence>
<sequence>MRIEKSDFVTKDYFKTQEEFKLVWNDDYQIFETQPQPELNKIGSYYESEAYSSHSNKVSSLMDLAYGIAKQLMLQKKLKWINSYTKATSVLDIGCGTGDLLWLLQKNNLEVVGVEPNEKAKQLTSKKSIEVYSSLEEVKSKFDLVSMFHVLEHLHDPFTYVENLHHYLHNEAYVFVAVPNFNSYDAAYYKKHWAAFDVPRHLFHFSSYGIKKLFSENGFLSVTDIPLTLDAFYVSLLSEKYKGTNSKLNAIKVALKSNSKARQNKEWSSKLYIFKKAK</sequence>
<keyword evidence="1" id="KW-0489">Methyltransferase</keyword>
<dbReference type="EMBL" id="JAANAS010000105">
    <property type="protein sequence ID" value="NGZ90765.1"/>
    <property type="molecule type" value="Genomic_DNA"/>
</dbReference>
<protein>
    <submittedName>
        <fullName evidence="1">Class I SAM-dependent methyltransferase</fullName>
    </submittedName>
</protein>
<gene>
    <name evidence="1" type="ORF">G7034_10945</name>
</gene>
<dbReference type="InterPro" id="IPR029063">
    <property type="entry name" value="SAM-dependent_MTases_sf"/>
</dbReference>
<dbReference type="Proteomes" id="UP000643701">
    <property type="component" value="Unassembled WGS sequence"/>
</dbReference>
<keyword evidence="1" id="KW-0808">Transferase</keyword>
<dbReference type="PANTHER" id="PTHR43861:SF6">
    <property type="entry name" value="METHYLTRANSFERASE TYPE 11"/>
    <property type="match status" value="1"/>
</dbReference>
<organism evidence="1 2">
    <name type="scientific">Psychroflexus maritimus</name>
    <dbReference type="NCBI Taxonomy" id="2714865"/>
    <lineage>
        <taxon>Bacteria</taxon>
        <taxon>Pseudomonadati</taxon>
        <taxon>Bacteroidota</taxon>
        <taxon>Flavobacteriia</taxon>
        <taxon>Flavobacteriales</taxon>
        <taxon>Flavobacteriaceae</taxon>
        <taxon>Psychroflexus</taxon>
    </lineage>
</organism>